<evidence type="ECO:0000256" key="3">
    <source>
        <dbReference type="ARBA" id="ARBA00008919"/>
    </source>
</evidence>
<dbReference type="EMBL" id="CACVKT020008820">
    <property type="protein sequence ID" value="CAC5417916.1"/>
    <property type="molecule type" value="Genomic_DNA"/>
</dbReference>
<dbReference type="Proteomes" id="UP000507470">
    <property type="component" value="Unassembled WGS sequence"/>
</dbReference>
<dbReference type="InterPro" id="IPR055270">
    <property type="entry name" value="Glyco_tran_10_C"/>
</dbReference>
<dbReference type="Pfam" id="PF00852">
    <property type="entry name" value="Glyco_transf_10"/>
    <property type="match status" value="1"/>
</dbReference>
<evidence type="ECO:0000256" key="2">
    <source>
        <dbReference type="ARBA" id="ARBA00004922"/>
    </source>
</evidence>
<evidence type="ECO:0000256" key="4">
    <source>
        <dbReference type="ARBA" id="ARBA00022676"/>
    </source>
</evidence>
<dbReference type="FunFam" id="3.40.50.11660:FF:000002">
    <property type="entry name" value="Alpha-(1,3)-fucosyltransferase"/>
    <property type="match status" value="1"/>
</dbReference>
<keyword evidence="11" id="KW-0325">Glycoprotein</keyword>
<dbReference type="OrthoDB" id="427096at2759"/>
<protein>
    <recommendedName>
        <fullName evidence="12">Fucosyltransferase</fullName>
        <ecNumber evidence="12">2.4.1.-</ecNumber>
    </recommendedName>
</protein>
<keyword evidence="8 12" id="KW-1133">Transmembrane helix</keyword>
<evidence type="ECO:0000256" key="12">
    <source>
        <dbReference type="RuleBase" id="RU003832"/>
    </source>
</evidence>
<keyword evidence="4 12" id="KW-0328">Glycosyltransferase</keyword>
<feature type="domain" description="Fucosyltransferase C-terminal" evidence="13">
    <location>
        <begin position="211"/>
        <end position="382"/>
    </location>
</feature>
<evidence type="ECO:0000256" key="10">
    <source>
        <dbReference type="ARBA" id="ARBA00023136"/>
    </source>
</evidence>
<gene>
    <name evidence="15" type="ORF">MCOR_50390</name>
</gene>
<evidence type="ECO:0000256" key="5">
    <source>
        <dbReference type="ARBA" id="ARBA00022679"/>
    </source>
</evidence>
<dbReference type="InterPro" id="IPR038577">
    <property type="entry name" value="GT10-like_C_sf"/>
</dbReference>
<dbReference type="PANTHER" id="PTHR48438:SF1">
    <property type="entry name" value="ALPHA-(1,3)-FUCOSYLTRANSFERASE C-RELATED"/>
    <property type="match status" value="1"/>
</dbReference>
<sequence>MKLTNNRIIIKYFGICILTTFLILLIYEYFDDASLKTNFTTKLAEVKCNNFLRPYNKSRFVKLEEETTYSIKNIQEGNGDTNIYQVYSITWHTKPIWASKDILPYKFRNCAFKNCIIRESSDDTSHEIYDALLFHHTEMNIKVPNKTPGQIWVFMSYESESHTVKHFLKKEWDNKFDWVFSYRSDADISFPYGVLHRRHTQSEKNYTSLFQKKSKSVAWVVSNCKSVSNRNQYIKKMMQTIQIDVYGKCGKTCSSSWNSDKCFKDLSKDYKFYLAFENSICNDYVSEKVFRLYQDGFDFIPVYRGARNIKDILPNGTFISSLDFSSPSQLALYLKNVGSNESAYTNYLKAKDKFFSNGYTRQEVLQFMYCSVCEKLNNKYKRSPKLNLTTWMLEKKCIIPKDV</sequence>
<evidence type="ECO:0000256" key="11">
    <source>
        <dbReference type="ARBA" id="ARBA00023180"/>
    </source>
</evidence>
<dbReference type="SUPFAM" id="SSF53756">
    <property type="entry name" value="UDP-Glycosyltransferase/glycogen phosphorylase"/>
    <property type="match status" value="1"/>
</dbReference>
<comment type="similarity">
    <text evidence="3 12">Belongs to the glycosyltransferase 10 family.</text>
</comment>
<keyword evidence="6 12" id="KW-0812">Transmembrane</keyword>
<dbReference type="EC" id="2.4.1.-" evidence="12"/>
<keyword evidence="9 12" id="KW-0333">Golgi apparatus</keyword>
<dbReference type="GO" id="GO:0008417">
    <property type="term" value="F:fucosyltransferase activity"/>
    <property type="evidence" value="ECO:0007669"/>
    <property type="project" value="InterPro"/>
</dbReference>
<comment type="subcellular location">
    <subcellularLocation>
        <location evidence="1">Golgi apparatus membrane</location>
        <topology evidence="1">Single-pass type II membrane protein</topology>
    </subcellularLocation>
    <subcellularLocation>
        <location evidence="12">Golgi apparatus</location>
        <location evidence="12">Golgi stack membrane</location>
        <topology evidence="12">Single-pass type II membrane protein</topology>
    </subcellularLocation>
</comment>
<dbReference type="UniPathway" id="UPA00378"/>
<dbReference type="InterPro" id="IPR001503">
    <property type="entry name" value="Glyco_trans_10"/>
</dbReference>
<evidence type="ECO:0000256" key="6">
    <source>
        <dbReference type="ARBA" id="ARBA00022692"/>
    </source>
</evidence>
<feature type="transmembrane region" description="Helical" evidence="12">
    <location>
        <begin position="12"/>
        <end position="30"/>
    </location>
</feature>
<dbReference type="GO" id="GO:0032580">
    <property type="term" value="C:Golgi cisterna membrane"/>
    <property type="evidence" value="ECO:0007669"/>
    <property type="project" value="UniProtKB-SubCell"/>
</dbReference>
<evidence type="ECO:0000259" key="14">
    <source>
        <dbReference type="Pfam" id="PF17039"/>
    </source>
</evidence>
<keyword evidence="5 12" id="KW-0808">Transferase</keyword>
<name>A0A6J8ED42_MYTCO</name>
<dbReference type="InterPro" id="IPR031481">
    <property type="entry name" value="Glyco_tran_10_N"/>
</dbReference>
<evidence type="ECO:0000256" key="7">
    <source>
        <dbReference type="ARBA" id="ARBA00022968"/>
    </source>
</evidence>
<evidence type="ECO:0000256" key="1">
    <source>
        <dbReference type="ARBA" id="ARBA00004323"/>
    </source>
</evidence>
<dbReference type="GO" id="GO:0000139">
    <property type="term" value="C:Golgi membrane"/>
    <property type="evidence" value="ECO:0007669"/>
    <property type="project" value="UniProtKB-SubCell"/>
</dbReference>
<accession>A0A6J8ED42</accession>
<feature type="domain" description="Fucosyltransferase N-terminal" evidence="14">
    <location>
        <begin position="103"/>
        <end position="193"/>
    </location>
</feature>
<dbReference type="PANTHER" id="PTHR48438">
    <property type="entry name" value="ALPHA-(1,3)-FUCOSYLTRANSFERASE C-RELATED"/>
    <property type="match status" value="1"/>
</dbReference>
<dbReference type="AlphaFoldDB" id="A0A6J8ED42"/>
<evidence type="ECO:0000256" key="8">
    <source>
        <dbReference type="ARBA" id="ARBA00022989"/>
    </source>
</evidence>
<keyword evidence="16" id="KW-1185">Reference proteome</keyword>
<evidence type="ECO:0000259" key="13">
    <source>
        <dbReference type="Pfam" id="PF00852"/>
    </source>
</evidence>
<reference evidence="15 16" key="1">
    <citation type="submission" date="2020-06" db="EMBL/GenBank/DDBJ databases">
        <authorList>
            <person name="Li R."/>
            <person name="Bekaert M."/>
        </authorList>
    </citation>
    <scope>NUCLEOTIDE SEQUENCE [LARGE SCALE GENOMIC DNA]</scope>
    <source>
        <strain evidence="16">wild</strain>
    </source>
</reference>
<proteinExistence type="inferred from homology"/>
<dbReference type="Pfam" id="PF17039">
    <property type="entry name" value="Glyco_tran_10_N"/>
    <property type="match status" value="1"/>
</dbReference>
<comment type="pathway">
    <text evidence="2">Protein modification; protein glycosylation.</text>
</comment>
<dbReference type="Gene3D" id="3.40.50.11660">
    <property type="entry name" value="Glycosyl transferase family 10, C-terminal domain"/>
    <property type="match status" value="1"/>
</dbReference>
<evidence type="ECO:0000313" key="15">
    <source>
        <dbReference type="EMBL" id="CAC5417916.1"/>
    </source>
</evidence>
<keyword evidence="7" id="KW-0735">Signal-anchor</keyword>
<organism evidence="15 16">
    <name type="scientific">Mytilus coruscus</name>
    <name type="common">Sea mussel</name>
    <dbReference type="NCBI Taxonomy" id="42192"/>
    <lineage>
        <taxon>Eukaryota</taxon>
        <taxon>Metazoa</taxon>
        <taxon>Spiralia</taxon>
        <taxon>Lophotrochozoa</taxon>
        <taxon>Mollusca</taxon>
        <taxon>Bivalvia</taxon>
        <taxon>Autobranchia</taxon>
        <taxon>Pteriomorphia</taxon>
        <taxon>Mytilida</taxon>
        <taxon>Mytiloidea</taxon>
        <taxon>Mytilidae</taxon>
        <taxon>Mytilinae</taxon>
        <taxon>Mytilus</taxon>
    </lineage>
</organism>
<evidence type="ECO:0000256" key="9">
    <source>
        <dbReference type="ARBA" id="ARBA00023034"/>
    </source>
</evidence>
<evidence type="ECO:0000313" key="16">
    <source>
        <dbReference type="Proteomes" id="UP000507470"/>
    </source>
</evidence>
<keyword evidence="10 12" id="KW-0472">Membrane</keyword>